<dbReference type="GO" id="GO:0030154">
    <property type="term" value="P:cell differentiation"/>
    <property type="evidence" value="ECO:0007669"/>
    <property type="project" value="UniProtKB-KW"/>
</dbReference>
<dbReference type="Proteomes" id="UP000001593">
    <property type="component" value="Unassembled WGS sequence"/>
</dbReference>
<evidence type="ECO:0000256" key="7">
    <source>
        <dbReference type="ARBA" id="ARBA00022884"/>
    </source>
</evidence>
<dbReference type="SUPFAM" id="SSF54928">
    <property type="entry name" value="RNA-binding domain, RBD"/>
    <property type="match status" value="1"/>
</dbReference>
<dbReference type="GO" id="GO:0045948">
    <property type="term" value="P:positive regulation of translational initiation"/>
    <property type="evidence" value="ECO:0000318"/>
    <property type="project" value="GO_Central"/>
</dbReference>
<evidence type="ECO:0000256" key="8">
    <source>
        <dbReference type="PROSITE-ProRule" id="PRU00176"/>
    </source>
</evidence>
<evidence type="ECO:0000259" key="9">
    <source>
        <dbReference type="PROSITE" id="PS50102"/>
    </source>
</evidence>
<evidence type="ECO:0000256" key="3">
    <source>
        <dbReference type="ARBA" id="ARBA00022490"/>
    </source>
</evidence>
<keyword evidence="3" id="KW-0963">Cytoplasm</keyword>
<dbReference type="PANTHER" id="PTHR11176:SF57">
    <property type="entry name" value="PROTEIN BOULE"/>
    <property type="match status" value="1"/>
</dbReference>
<dbReference type="FunFam" id="3.30.70.330:FF:000167">
    <property type="entry name" value="protein boule-like isoform X1"/>
    <property type="match status" value="1"/>
</dbReference>
<dbReference type="GO" id="GO:0005737">
    <property type="term" value="C:cytoplasm"/>
    <property type="evidence" value="ECO:0000318"/>
    <property type="project" value="GO_Central"/>
</dbReference>
<dbReference type="InterPro" id="IPR012677">
    <property type="entry name" value="Nucleotide-bd_a/b_plait_sf"/>
</dbReference>
<dbReference type="Pfam" id="PF00076">
    <property type="entry name" value="RRM_1"/>
    <property type="match status" value="1"/>
</dbReference>
<dbReference type="GO" id="GO:0003730">
    <property type="term" value="F:mRNA 3'-UTR binding"/>
    <property type="evidence" value="ECO:0000318"/>
    <property type="project" value="GO_Central"/>
</dbReference>
<dbReference type="PhylomeDB" id="A7S6X1"/>
<dbReference type="HOGENOM" id="CLU_1557122_0_0_1"/>
<gene>
    <name evidence="10" type="ORF">NEMVEDRAFT_v1g207761</name>
</gene>
<dbReference type="Gene3D" id="3.30.70.330">
    <property type="match status" value="1"/>
</dbReference>
<evidence type="ECO:0000256" key="6">
    <source>
        <dbReference type="ARBA" id="ARBA00022871"/>
    </source>
</evidence>
<reference evidence="10 11" key="1">
    <citation type="journal article" date="2007" name="Science">
        <title>Sea anemone genome reveals ancestral eumetazoan gene repertoire and genomic organization.</title>
        <authorList>
            <person name="Putnam N.H."/>
            <person name="Srivastava M."/>
            <person name="Hellsten U."/>
            <person name="Dirks B."/>
            <person name="Chapman J."/>
            <person name="Salamov A."/>
            <person name="Terry A."/>
            <person name="Shapiro H."/>
            <person name="Lindquist E."/>
            <person name="Kapitonov V.V."/>
            <person name="Jurka J."/>
            <person name="Genikhovich G."/>
            <person name="Grigoriev I.V."/>
            <person name="Lucas S.M."/>
            <person name="Steele R.E."/>
            <person name="Finnerty J.R."/>
            <person name="Technau U."/>
            <person name="Martindale M.Q."/>
            <person name="Rokhsar D.S."/>
        </authorList>
    </citation>
    <scope>NUCLEOTIDE SEQUENCE [LARGE SCALE GENOMIC DNA]</scope>
    <source>
        <strain evidence="11">CH2 X CH6</strain>
    </source>
</reference>
<dbReference type="InterPro" id="IPR000504">
    <property type="entry name" value="RRM_dom"/>
</dbReference>
<evidence type="ECO:0000256" key="2">
    <source>
        <dbReference type="ARBA" id="ARBA00022473"/>
    </source>
</evidence>
<keyword evidence="5" id="KW-0810">Translation regulation</keyword>
<keyword evidence="4" id="KW-0221">Differentiation</keyword>
<evidence type="ECO:0000256" key="5">
    <source>
        <dbReference type="ARBA" id="ARBA00022845"/>
    </source>
</evidence>
<comment type="subcellular location">
    <subcellularLocation>
        <location evidence="1">Cytoplasm</location>
    </subcellularLocation>
</comment>
<dbReference type="PANTHER" id="PTHR11176">
    <property type="entry name" value="BOULE-RELATED"/>
    <property type="match status" value="1"/>
</dbReference>
<keyword evidence="11" id="KW-1185">Reference proteome</keyword>
<dbReference type="GO" id="GO:0008494">
    <property type="term" value="F:translation activator activity"/>
    <property type="evidence" value="ECO:0000318"/>
    <property type="project" value="GO_Central"/>
</dbReference>
<keyword evidence="2" id="KW-0217">Developmental protein</keyword>
<accession>A7S6X1</accession>
<feature type="domain" description="RRM" evidence="9">
    <location>
        <begin position="17"/>
        <end position="94"/>
    </location>
</feature>
<dbReference type="EMBL" id="DS469590">
    <property type="protein sequence ID" value="EDO40536.1"/>
    <property type="molecule type" value="Genomic_DNA"/>
</dbReference>
<dbReference type="GO" id="GO:0007283">
    <property type="term" value="P:spermatogenesis"/>
    <property type="evidence" value="ECO:0007669"/>
    <property type="project" value="UniProtKB-KW"/>
</dbReference>
<dbReference type="InterPro" id="IPR035979">
    <property type="entry name" value="RBD_domain_sf"/>
</dbReference>
<dbReference type="AlphaFoldDB" id="A7S6X1"/>
<dbReference type="InParanoid" id="A7S6X1"/>
<keyword evidence="7 8" id="KW-0694">RNA-binding</keyword>
<proteinExistence type="predicted"/>
<dbReference type="GO" id="GO:0051321">
    <property type="term" value="P:meiotic cell cycle"/>
    <property type="evidence" value="ECO:0007669"/>
    <property type="project" value="UniProtKB-ARBA"/>
</dbReference>
<evidence type="ECO:0000313" key="10">
    <source>
        <dbReference type="EMBL" id="EDO40536.1"/>
    </source>
</evidence>
<dbReference type="OMA" id="IVCDRRT"/>
<protein>
    <recommendedName>
        <fullName evidence="9">RRM domain-containing protein</fullName>
    </recommendedName>
</protein>
<dbReference type="STRING" id="45351.A7S6X1"/>
<evidence type="ECO:0000256" key="4">
    <source>
        <dbReference type="ARBA" id="ARBA00022782"/>
    </source>
</evidence>
<dbReference type="PROSITE" id="PS50102">
    <property type="entry name" value="RRM"/>
    <property type="match status" value="1"/>
</dbReference>
<organism evidence="10 11">
    <name type="scientific">Nematostella vectensis</name>
    <name type="common">Starlet sea anemone</name>
    <dbReference type="NCBI Taxonomy" id="45351"/>
    <lineage>
        <taxon>Eukaryota</taxon>
        <taxon>Metazoa</taxon>
        <taxon>Cnidaria</taxon>
        <taxon>Anthozoa</taxon>
        <taxon>Hexacorallia</taxon>
        <taxon>Actiniaria</taxon>
        <taxon>Edwardsiidae</taxon>
        <taxon>Nematostella</taxon>
    </lineage>
</organism>
<sequence length="172" mass="19531">MHPTNTYPLPEPVIYPTRVFVGGLARGTTELELETFFSNFGPVADVRIVCDRRTGLNKGFGFITFSLEEPAKKLIEQNNIDFKGRSLRLRQAIRKKGSSQYLTNEEYSQKKGSGQWVLVPVQEEPVVHYSTPPATQQMLYTVAPQEPISYPGPVCYYQMDRAWVDTILKEAL</sequence>
<name>A7S6X1_NEMVE</name>
<keyword evidence="6" id="KW-0744">Spermatogenesis</keyword>
<dbReference type="SMART" id="SM00360">
    <property type="entry name" value="RRM"/>
    <property type="match status" value="1"/>
</dbReference>
<dbReference type="GO" id="GO:0070935">
    <property type="term" value="P:3'-UTR-mediated mRNA stabilization"/>
    <property type="evidence" value="ECO:0000318"/>
    <property type="project" value="GO_Central"/>
</dbReference>
<evidence type="ECO:0000256" key="1">
    <source>
        <dbReference type="ARBA" id="ARBA00004496"/>
    </source>
</evidence>
<evidence type="ECO:0000313" key="11">
    <source>
        <dbReference type="Proteomes" id="UP000001593"/>
    </source>
</evidence>
<dbReference type="eggNOG" id="KOG0118">
    <property type="taxonomic scope" value="Eukaryota"/>
</dbReference>